<keyword evidence="2" id="KW-1185">Reference proteome</keyword>
<name>A0ABS2EM79_9LACO</name>
<dbReference type="EMBL" id="JACJJQ010000005">
    <property type="protein sequence ID" value="MBM6753515.1"/>
    <property type="molecule type" value="Genomic_DNA"/>
</dbReference>
<dbReference type="Proteomes" id="UP000776629">
    <property type="component" value="Unassembled WGS sequence"/>
</dbReference>
<accession>A0ABS2EM79</accession>
<sequence>MFYNNYDHVHGEDKWGLVGQVGDPFREDQILAISCAKCQAKKLIIAERNWMATNNDHSQRYQIVVACLNCGAVDEFIANDGRENKNSKLKFAKVIPKKTDLVQTKKG</sequence>
<dbReference type="RefSeq" id="WP_180871111.1">
    <property type="nucleotide sequence ID" value="NZ_JACJJQ010000005.1"/>
</dbReference>
<organism evidence="1 2">
    <name type="scientific">Limosilactobacillus alvi</name>
    <dbReference type="NCBI Taxonomy" id="990412"/>
    <lineage>
        <taxon>Bacteria</taxon>
        <taxon>Bacillati</taxon>
        <taxon>Bacillota</taxon>
        <taxon>Bacilli</taxon>
        <taxon>Lactobacillales</taxon>
        <taxon>Lactobacillaceae</taxon>
        <taxon>Limosilactobacillus</taxon>
    </lineage>
</organism>
<evidence type="ECO:0000313" key="2">
    <source>
        <dbReference type="Proteomes" id="UP000776629"/>
    </source>
</evidence>
<proteinExistence type="predicted"/>
<protein>
    <submittedName>
        <fullName evidence="1">Uncharacterized protein</fullName>
    </submittedName>
</protein>
<reference evidence="1 2" key="1">
    <citation type="journal article" date="2021" name="Sci. Rep.">
        <title>The distribution of antibiotic resistance genes in chicken gut microbiota commensals.</title>
        <authorList>
            <person name="Juricova H."/>
            <person name="Matiasovicova J."/>
            <person name="Kubasova T."/>
            <person name="Cejkova D."/>
            <person name="Rychlik I."/>
        </authorList>
    </citation>
    <scope>NUCLEOTIDE SEQUENCE [LARGE SCALE GENOMIC DNA]</scope>
    <source>
        <strain evidence="1 2">An810</strain>
    </source>
</reference>
<gene>
    <name evidence="1" type="ORF">H5993_01860</name>
</gene>
<evidence type="ECO:0000313" key="1">
    <source>
        <dbReference type="EMBL" id="MBM6753515.1"/>
    </source>
</evidence>
<comment type="caution">
    <text evidence="1">The sequence shown here is derived from an EMBL/GenBank/DDBJ whole genome shotgun (WGS) entry which is preliminary data.</text>
</comment>